<keyword evidence="7 20" id="KW-0235">DNA replication</keyword>
<dbReference type="FunFam" id="1.10.132.60:FF:000007">
    <property type="entry name" value="DNA polymerase"/>
    <property type="match status" value="1"/>
</dbReference>
<keyword evidence="9" id="KW-0227">DNA damage</keyword>
<evidence type="ECO:0000256" key="14">
    <source>
        <dbReference type="ARBA" id="ARBA00023014"/>
    </source>
</evidence>
<keyword evidence="17 20" id="KW-0539">Nucleus</keyword>
<dbReference type="InterPro" id="IPR056447">
    <property type="entry name" value="REV3_N"/>
</dbReference>
<dbReference type="Pfam" id="PF03104">
    <property type="entry name" value="DNA_pol_B_exo1"/>
    <property type="match status" value="1"/>
</dbReference>
<evidence type="ECO:0000256" key="12">
    <source>
        <dbReference type="ARBA" id="ARBA00022932"/>
    </source>
</evidence>
<comment type="similarity">
    <text evidence="3 20">Belongs to the DNA polymerase type-B family.</text>
</comment>
<keyword evidence="12 20" id="KW-0239">DNA-directed DNA polymerase</keyword>
<dbReference type="SMART" id="SM00486">
    <property type="entry name" value="POLBc"/>
    <property type="match status" value="1"/>
</dbReference>
<dbReference type="FunFam" id="1.10.287.690:FF:000002">
    <property type="entry name" value="DNA polymerase zeta"/>
    <property type="match status" value="1"/>
</dbReference>
<keyword evidence="4 20" id="KW-0004">4Fe-4S</keyword>
<keyword evidence="28" id="KW-1185">Reference proteome</keyword>
<dbReference type="InterPro" id="IPR030559">
    <property type="entry name" value="PolZ_Rev3"/>
</dbReference>
<evidence type="ECO:0000259" key="26">
    <source>
        <dbReference type="Pfam" id="PF24065"/>
    </source>
</evidence>
<dbReference type="InterPro" id="IPR012337">
    <property type="entry name" value="RNaseH-like_sf"/>
</dbReference>
<dbReference type="GO" id="GO:0051539">
    <property type="term" value="F:4 iron, 4 sulfur cluster binding"/>
    <property type="evidence" value="ECO:0007669"/>
    <property type="project" value="UniProtKB-KW"/>
</dbReference>
<dbReference type="Proteomes" id="UP000886520">
    <property type="component" value="Chromosome 17"/>
</dbReference>
<evidence type="ECO:0000256" key="21">
    <source>
        <dbReference type="SAM" id="MobiDB-lite"/>
    </source>
</evidence>
<comment type="subcellular location">
    <subcellularLocation>
        <location evidence="2 20">Nucleus</location>
    </subcellularLocation>
</comment>
<gene>
    <name evidence="27" type="ORF">GOP47_0018086</name>
</gene>
<feature type="domain" description="C4-type zinc-finger of DNA polymerase delta" evidence="24">
    <location>
        <begin position="1872"/>
        <end position="1946"/>
    </location>
</feature>
<dbReference type="Pfam" id="PF24055">
    <property type="entry name" value="POL3_N"/>
    <property type="match status" value="1"/>
</dbReference>
<keyword evidence="13 20" id="KW-0408">Iron</keyword>
<evidence type="ECO:0000256" key="7">
    <source>
        <dbReference type="ARBA" id="ARBA00022705"/>
    </source>
</evidence>
<keyword evidence="8 20" id="KW-0479">Metal-binding</keyword>
<dbReference type="InterPro" id="IPR006172">
    <property type="entry name" value="DNA-dir_DNA_pol_B"/>
</dbReference>
<dbReference type="GO" id="GO:0003677">
    <property type="term" value="F:DNA binding"/>
    <property type="evidence" value="ECO:0007669"/>
    <property type="project" value="UniProtKB-KW"/>
</dbReference>
<dbReference type="GO" id="GO:0008270">
    <property type="term" value="F:zinc ion binding"/>
    <property type="evidence" value="ECO:0007669"/>
    <property type="project" value="UniProtKB-KW"/>
</dbReference>
<proteinExistence type="inferred from homology"/>
<evidence type="ECO:0000256" key="13">
    <source>
        <dbReference type="ARBA" id="ARBA00023004"/>
    </source>
</evidence>
<dbReference type="Gene3D" id="3.30.420.10">
    <property type="entry name" value="Ribonuclease H-like superfamily/Ribonuclease H"/>
    <property type="match status" value="1"/>
</dbReference>
<reference evidence="27" key="1">
    <citation type="submission" date="2021-01" db="EMBL/GenBank/DDBJ databases">
        <title>Adiantum capillus-veneris genome.</title>
        <authorList>
            <person name="Fang Y."/>
            <person name="Liao Q."/>
        </authorList>
    </citation>
    <scope>NUCLEOTIDE SEQUENCE</scope>
    <source>
        <strain evidence="27">H3</strain>
        <tissue evidence="27">Leaf</tissue>
    </source>
</reference>
<dbReference type="InterPro" id="IPR042087">
    <property type="entry name" value="DNA_pol_B_thumb"/>
</dbReference>
<dbReference type="Gene3D" id="3.90.1600.10">
    <property type="entry name" value="Palm domain of DNA polymerase"/>
    <property type="match status" value="1"/>
</dbReference>
<keyword evidence="6 20" id="KW-0548">Nucleotidyltransferase</keyword>
<dbReference type="GO" id="GO:0000724">
    <property type="term" value="P:double-strand break repair via homologous recombination"/>
    <property type="evidence" value="ECO:0007669"/>
    <property type="project" value="TreeGrafter"/>
</dbReference>
<evidence type="ECO:0000259" key="25">
    <source>
        <dbReference type="Pfam" id="PF24055"/>
    </source>
</evidence>
<comment type="cofactor">
    <cofactor evidence="1 20">
        <name>[4Fe-4S] cluster</name>
        <dbReference type="ChEBI" id="CHEBI:49883"/>
    </cofactor>
</comment>
<dbReference type="OrthoDB" id="2414538at2759"/>
<keyword evidence="11 20" id="KW-0862">Zinc</keyword>
<dbReference type="GO" id="GO:0006260">
    <property type="term" value="P:DNA replication"/>
    <property type="evidence" value="ECO:0007669"/>
    <property type="project" value="UniProtKB-KW"/>
</dbReference>
<evidence type="ECO:0000256" key="15">
    <source>
        <dbReference type="ARBA" id="ARBA00023125"/>
    </source>
</evidence>
<comment type="subunit">
    <text evidence="19">Forms DNA polymerase zeta with REV7.</text>
</comment>
<name>A0A9D4UGL8_ADICA</name>
<dbReference type="GO" id="GO:0003887">
    <property type="term" value="F:DNA-directed DNA polymerase activity"/>
    <property type="evidence" value="ECO:0007669"/>
    <property type="project" value="UniProtKB-KW"/>
</dbReference>
<dbReference type="PANTHER" id="PTHR45812">
    <property type="entry name" value="DNA POLYMERASE ZETA CATALYTIC SUBUNIT"/>
    <property type="match status" value="1"/>
</dbReference>
<dbReference type="CDD" id="cd05778">
    <property type="entry name" value="DNA_polB_zeta_exo"/>
    <property type="match status" value="1"/>
</dbReference>
<comment type="catalytic activity">
    <reaction evidence="18 20">
        <text>DNA(n) + a 2'-deoxyribonucleoside 5'-triphosphate = DNA(n+1) + diphosphate</text>
        <dbReference type="Rhea" id="RHEA:22508"/>
        <dbReference type="Rhea" id="RHEA-COMP:17339"/>
        <dbReference type="Rhea" id="RHEA-COMP:17340"/>
        <dbReference type="ChEBI" id="CHEBI:33019"/>
        <dbReference type="ChEBI" id="CHEBI:61560"/>
        <dbReference type="ChEBI" id="CHEBI:173112"/>
        <dbReference type="EC" id="2.7.7.7"/>
    </reaction>
</comment>
<evidence type="ECO:0000259" key="24">
    <source>
        <dbReference type="Pfam" id="PF14260"/>
    </source>
</evidence>
<dbReference type="GO" id="GO:0042276">
    <property type="term" value="P:error-prone translesion synthesis"/>
    <property type="evidence" value="ECO:0007669"/>
    <property type="project" value="TreeGrafter"/>
</dbReference>
<evidence type="ECO:0000259" key="22">
    <source>
        <dbReference type="Pfam" id="PF00136"/>
    </source>
</evidence>
<dbReference type="GO" id="GO:0000166">
    <property type="term" value="F:nucleotide binding"/>
    <property type="evidence" value="ECO:0007669"/>
    <property type="project" value="InterPro"/>
</dbReference>
<evidence type="ECO:0000256" key="20">
    <source>
        <dbReference type="RuleBase" id="RU000442"/>
    </source>
</evidence>
<protein>
    <recommendedName>
        <fullName evidence="20">DNA polymerase</fullName>
        <ecNumber evidence="20">2.7.7.7</ecNumber>
    </recommendedName>
</protein>
<dbReference type="InterPro" id="IPR043502">
    <property type="entry name" value="DNA/RNA_pol_sf"/>
</dbReference>
<dbReference type="GO" id="GO:0005634">
    <property type="term" value="C:nucleus"/>
    <property type="evidence" value="ECO:0007669"/>
    <property type="project" value="UniProtKB-SubCell"/>
</dbReference>
<dbReference type="FunFam" id="3.30.420.10:FF:000024">
    <property type="entry name" value="DNA polymerase zeta catalytic subunit"/>
    <property type="match status" value="1"/>
</dbReference>
<keyword evidence="5 20" id="KW-0808">Transferase</keyword>
<dbReference type="Pfam" id="PF14260">
    <property type="entry name" value="zf-C4pol"/>
    <property type="match status" value="1"/>
</dbReference>
<dbReference type="InterPro" id="IPR056435">
    <property type="entry name" value="DPOD/Z_N"/>
</dbReference>
<evidence type="ECO:0000256" key="16">
    <source>
        <dbReference type="ARBA" id="ARBA00023204"/>
    </source>
</evidence>
<evidence type="ECO:0000259" key="23">
    <source>
        <dbReference type="Pfam" id="PF03104"/>
    </source>
</evidence>
<comment type="caution">
    <text evidence="27">The sequence shown here is derived from an EMBL/GenBank/DDBJ whole genome shotgun (WGS) entry which is preliminary data.</text>
</comment>
<accession>A0A9D4UGL8</accession>
<dbReference type="InterPro" id="IPR025687">
    <property type="entry name" value="Znf-C4pol"/>
</dbReference>
<dbReference type="Pfam" id="PF00136">
    <property type="entry name" value="DNA_pol_B"/>
    <property type="match status" value="1"/>
</dbReference>
<dbReference type="InterPro" id="IPR023211">
    <property type="entry name" value="DNA_pol_palm_dom_sf"/>
</dbReference>
<feature type="region of interest" description="Disordered" evidence="21">
    <location>
        <begin position="620"/>
        <end position="645"/>
    </location>
</feature>
<evidence type="ECO:0000256" key="18">
    <source>
        <dbReference type="ARBA" id="ARBA00049244"/>
    </source>
</evidence>
<evidence type="ECO:0000256" key="9">
    <source>
        <dbReference type="ARBA" id="ARBA00022763"/>
    </source>
</evidence>
<evidence type="ECO:0000256" key="2">
    <source>
        <dbReference type="ARBA" id="ARBA00004123"/>
    </source>
</evidence>
<evidence type="ECO:0000256" key="17">
    <source>
        <dbReference type="ARBA" id="ARBA00023242"/>
    </source>
</evidence>
<evidence type="ECO:0000256" key="10">
    <source>
        <dbReference type="ARBA" id="ARBA00022771"/>
    </source>
</evidence>
<keyword evidence="15 20" id="KW-0238">DNA-binding</keyword>
<dbReference type="PRINTS" id="PR00106">
    <property type="entry name" value="DNAPOLB"/>
</dbReference>
<feature type="region of interest" description="Disordered" evidence="21">
    <location>
        <begin position="1038"/>
        <end position="1077"/>
    </location>
</feature>
<evidence type="ECO:0000256" key="8">
    <source>
        <dbReference type="ARBA" id="ARBA00022723"/>
    </source>
</evidence>
<keyword evidence="10 20" id="KW-0863">Zinc-finger</keyword>
<organism evidence="27 28">
    <name type="scientific">Adiantum capillus-veneris</name>
    <name type="common">Maidenhair fern</name>
    <dbReference type="NCBI Taxonomy" id="13818"/>
    <lineage>
        <taxon>Eukaryota</taxon>
        <taxon>Viridiplantae</taxon>
        <taxon>Streptophyta</taxon>
        <taxon>Embryophyta</taxon>
        <taxon>Tracheophyta</taxon>
        <taxon>Polypodiopsida</taxon>
        <taxon>Polypodiidae</taxon>
        <taxon>Polypodiales</taxon>
        <taxon>Pteridineae</taxon>
        <taxon>Pteridaceae</taxon>
        <taxon>Vittarioideae</taxon>
        <taxon>Adiantum</taxon>
    </lineage>
</organism>
<dbReference type="SUPFAM" id="SSF53098">
    <property type="entry name" value="Ribonuclease H-like"/>
    <property type="match status" value="1"/>
</dbReference>
<dbReference type="SUPFAM" id="SSF56672">
    <property type="entry name" value="DNA/RNA polymerases"/>
    <property type="match status" value="1"/>
</dbReference>
<keyword evidence="16" id="KW-0234">DNA repair</keyword>
<dbReference type="Gene3D" id="1.10.287.690">
    <property type="entry name" value="Helix hairpin bin"/>
    <property type="match status" value="1"/>
</dbReference>
<keyword evidence="14 20" id="KW-0411">Iron-sulfur</keyword>
<dbReference type="CDD" id="cd05534">
    <property type="entry name" value="POLBc_zeta"/>
    <property type="match status" value="1"/>
</dbReference>
<feature type="domain" description="DNA polymerase zeta catalytic subunit N-terminal" evidence="26">
    <location>
        <begin position="15"/>
        <end position="68"/>
    </location>
</feature>
<dbReference type="GO" id="GO:0016035">
    <property type="term" value="C:zeta DNA polymerase complex"/>
    <property type="evidence" value="ECO:0007669"/>
    <property type="project" value="InterPro"/>
</dbReference>
<evidence type="ECO:0000256" key="19">
    <source>
        <dbReference type="ARBA" id="ARBA00066055"/>
    </source>
</evidence>
<evidence type="ECO:0000256" key="5">
    <source>
        <dbReference type="ARBA" id="ARBA00022679"/>
    </source>
</evidence>
<feature type="compositionally biased region" description="Basic and acidic residues" evidence="21">
    <location>
        <begin position="1039"/>
        <end position="1057"/>
    </location>
</feature>
<evidence type="ECO:0000313" key="28">
    <source>
        <dbReference type="Proteomes" id="UP000886520"/>
    </source>
</evidence>
<dbReference type="InterPro" id="IPR006133">
    <property type="entry name" value="DNA-dir_DNA_pol_B_exonuc"/>
</dbReference>
<evidence type="ECO:0000256" key="4">
    <source>
        <dbReference type="ARBA" id="ARBA00022485"/>
    </source>
</evidence>
<evidence type="ECO:0000256" key="11">
    <source>
        <dbReference type="ARBA" id="ARBA00022833"/>
    </source>
</evidence>
<dbReference type="InterPro" id="IPR017964">
    <property type="entry name" value="DNA-dir_DNA_pol_B_CS"/>
</dbReference>
<evidence type="ECO:0000313" key="27">
    <source>
        <dbReference type="EMBL" id="KAI5067558.1"/>
    </source>
</evidence>
<dbReference type="PROSITE" id="PS00116">
    <property type="entry name" value="DNA_POLYMERASE_B"/>
    <property type="match status" value="1"/>
</dbReference>
<evidence type="ECO:0000256" key="3">
    <source>
        <dbReference type="ARBA" id="ARBA00005755"/>
    </source>
</evidence>
<dbReference type="InterPro" id="IPR036397">
    <property type="entry name" value="RNaseH_sf"/>
</dbReference>
<dbReference type="Pfam" id="PF24065">
    <property type="entry name" value="REV3_N"/>
    <property type="match status" value="1"/>
</dbReference>
<feature type="domain" description="DNA polymerase delta/zeta catalytic subunit N-terminal" evidence="25">
    <location>
        <begin position="70"/>
        <end position="149"/>
    </location>
</feature>
<evidence type="ECO:0000256" key="6">
    <source>
        <dbReference type="ARBA" id="ARBA00022695"/>
    </source>
</evidence>
<feature type="domain" description="DNA-directed DNA polymerase family B exonuclease" evidence="23">
    <location>
        <begin position="1100"/>
        <end position="1291"/>
    </location>
</feature>
<dbReference type="Gene3D" id="3.30.342.10">
    <property type="entry name" value="DNA Polymerase, chain B, domain 1"/>
    <property type="match status" value="1"/>
</dbReference>
<feature type="compositionally biased region" description="Basic and acidic residues" evidence="21">
    <location>
        <begin position="395"/>
        <end position="412"/>
    </location>
</feature>
<dbReference type="Gene3D" id="1.10.132.60">
    <property type="entry name" value="DNA polymerase family B, C-terminal domain"/>
    <property type="match status" value="1"/>
</dbReference>
<dbReference type="PANTHER" id="PTHR45812:SF1">
    <property type="entry name" value="DNA POLYMERASE ZETA CATALYTIC SUBUNIT"/>
    <property type="match status" value="1"/>
</dbReference>
<dbReference type="EC" id="2.7.7.7" evidence="20"/>
<sequence length="1968" mass="219649">MEGDTTAPSCSKKLLSLRVVTLDYYMAPPLPELDACYSSLLGQPIAEVPVVRVFGTTLAGQKMCLHLHKAFPYFFVPYDEDLPQDVTCASTFVRNLASAIEKALKLASNFGAKRQHVYSCSLVRGRKFYGFHSEEQLFVKIVLYYPQEVPRLSELLLGGGILNRRFQPYESHIPFLLQVMIDYNLSGMGHVHLSDIKFRQPVLKNEFINICTSKSKLKNMVSLLTKHVPSSGSSTLEARLAIGNLMEMLCRRVDRGEEAQSVLPEKQSTCELEGDTCVEAIMNWSELSYIPLEKAAPDVKMVQSLIPIWDELNVTRSTDVFMKERDLLSNYCGHAAKHREKFDQMLQRPLGDADKACKDDVHEDFNISQESSLKSNALLLCTQAAHSKNSLSRKHNSEDFSRSLSMDSRKNTEEKDVLLNEELIRHQLTQSSQDTDEEAVELLKWMISSQQDGISTGYGSDSEEDNEMSWSQVFQRADVALAKVISDYEVCSQQECQEIIDCFEGEEKGNVGSHHNIPQFEGSFDEEMPDKNFVNVNTDGVGLLHCRELEKSSIDETALKNTDSILHCNSKQKNGWGPVPVKHPLPHLILTGQENHGVGILHEGMPIAPEKDLKELQSEAASGLSEHSVRDLMRSKRTRRQHTHTMAAENRADLATANNVHEGTRVINTGGLAGGCCNVTLVSPTFSSKKESESREHSSRFGPLPLKRLDLSDNSLELKLAVKGELGTESCHRRHDEVTTGEYLAYSKLHSQSFEVLGCKSSDYKDANETQACEVVDEIEVVSAGKQKEELFQSSSPTHQASPPCPTVLCPDVVKSKVASNNLAFWKKPPTAEHLSTTFQNYNLPSANHGEVFYGNAEDLPNQPTVMAGMLFKVCSKGVDNLPSFQFGRDIRGACLSSVYLSETAWAPCVENDAAILPSHFCNDGTALFLLSPVKPPPKAAEVSGWLRTRELQKVDLQQNDTTYVQSANCSEDNEEMFAQSDDATQSNEVFKPSSPNYDETFAPPFSSKDMIQSVYPPLLQNEEGSLIINDENVSEDCSSSKKDSCSGALLKERGSKGDVSQISGPTADNHFTPLSQAGFRDPASIGRGQQISMMSIEAFACTRGDLRPDPRYDAIKSIVMILQSDFRNNQLPTSPTLVLLNDDNEEEIFRNRDGLIGCEVVTVRDETSLLHMFVWFVRMYDPDMLVGWEIQGYSLGFLAERAANLGLGLLREISRLPANRNLSCAMGNSAGKEMKHKLSSIEKIVEQPIIDGEWGRTHGSGICVDGRIVLNLWRIMRSEIKLGIYTLEAVAEAVLKRKVPLVSWRTLTQWFTSGSGQQRHLCLEYYMNRARLSLQIMDQLDLVNRTSELARVFGIDFFSVLSRGSQYRVESMMLRLAHSQNFLLISPSRQQVAAQPAMQCLPLVMEPESRFYTDPVIVLDFQSLYPSMMIAYNLCYSTCLGKIVLDNPKVLGVASLNLDKRNLKDLKDSLIFTPNGVMFTSARARPGVLPRLLEEILSTRIMVKESIKKLLPNQKVLKRVLNARQLALKLISNVTYGYTAAGFSGRMPCAELADSIVQSGRYTLESAINIVNTNAKWNARVVYGDTDSMFVLLKGCTRLEAFKIGEEIAEAITKLNPHPVTLKMEKVYHPCVLLSKKRYVGYSYENVSQVTPKFDAKGIETVRRDSCGAVSKTLEKSLRILFETHDISQVKAYLQRQWQKIMSGRISFRDFIFAKEVRLGTYSARASVLPPAAIVATKAMVIDPRAEPHYGERIPYVVVHGEPCARLVDMVVDPHELVNTSSFRLHDVYYITKQIIPALQRVFGLIGVDLSAWYNEMPRVFRPPSTKRSVSIFPPSRHLRHSNDGLEGDGGQTKFLNSKRTIDLYYLSQHCIVCGDLIPASSYVCENCFASRGLVGTSLCGRLSCLQKQFKHLLAICRHCGGGNEEDMEEGLGCISLACSVFYERTKVQKECRAAATAANQCGFTML</sequence>
<dbReference type="EMBL" id="JABFUD020000017">
    <property type="protein sequence ID" value="KAI5067558.1"/>
    <property type="molecule type" value="Genomic_DNA"/>
</dbReference>
<evidence type="ECO:0000256" key="1">
    <source>
        <dbReference type="ARBA" id="ARBA00001966"/>
    </source>
</evidence>
<dbReference type="InterPro" id="IPR006134">
    <property type="entry name" value="DNA-dir_DNA_pol_B_multi_dom"/>
</dbReference>
<feature type="region of interest" description="Disordered" evidence="21">
    <location>
        <begin position="391"/>
        <end position="412"/>
    </location>
</feature>
<feature type="domain" description="DNA-directed DNA polymerase family B multifunctional" evidence="22">
    <location>
        <begin position="1358"/>
        <end position="1805"/>
    </location>
</feature>